<feature type="transmembrane region" description="Helical" evidence="6">
    <location>
        <begin position="444"/>
        <end position="463"/>
    </location>
</feature>
<dbReference type="InterPro" id="IPR020846">
    <property type="entry name" value="MFS_dom"/>
</dbReference>
<feature type="transmembrane region" description="Helical" evidence="6">
    <location>
        <begin position="273"/>
        <end position="293"/>
    </location>
</feature>
<dbReference type="PANTHER" id="PTHR23501">
    <property type="entry name" value="MAJOR FACILITATOR SUPERFAMILY"/>
    <property type="match status" value="1"/>
</dbReference>
<feature type="transmembrane region" description="Helical" evidence="6">
    <location>
        <begin position="512"/>
        <end position="534"/>
    </location>
</feature>
<accession>A0ABQ0LFT7</accession>
<evidence type="ECO:0000259" key="7">
    <source>
        <dbReference type="PROSITE" id="PS50850"/>
    </source>
</evidence>
<evidence type="ECO:0000256" key="3">
    <source>
        <dbReference type="ARBA" id="ARBA00022989"/>
    </source>
</evidence>
<feature type="transmembrane region" description="Helical" evidence="6">
    <location>
        <begin position="353"/>
        <end position="373"/>
    </location>
</feature>
<feature type="transmembrane region" description="Helical" evidence="6">
    <location>
        <begin position="135"/>
        <end position="160"/>
    </location>
</feature>
<feature type="transmembrane region" description="Helical" evidence="6">
    <location>
        <begin position="380"/>
        <end position="399"/>
    </location>
</feature>
<dbReference type="CDD" id="cd17502">
    <property type="entry name" value="MFS_Azr1_MDR_like"/>
    <property type="match status" value="1"/>
</dbReference>
<dbReference type="Gene3D" id="1.20.1250.20">
    <property type="entry name" value="MFS general substrate transporter like domains"/>
    <property type="match status" value="1"/>
</dbReference>
<keyword evidence="9" id="KW-1185">Reference proteome</keyword>
<dbReference type="Pfam" id="PF07690">
    <property type="entry name" value="MFS_1"/>
    <property type="match status" value="1"/>
</dbReference>
<comment type="subcellular location">
    <subcellularLocation>
        <location evidence="1">Membrane</location>
        <topology evidence="1">Multi-pass membrane protein</topology>
    </subcellularLocation>
</comment>
<feature type="transmembrane region" description="Helical" evidence="6">
    <location>
        <begin position="42"/>
        <end position="68"/>
    </location>
</feature>
<gene>
    <name evidence="8" type="ORF">MCHLO_07172</name>
</gene>
<evidence type="ECO:0000256" key="5">
    <source>
        <dbReference type="SAM" id="MobiDB-lite"/>
    </source>
</evidence>
<keyword evidence="3 6" id="KW-1133">Transmembrane helix</keyword>
<feature type="transmembrane region" description="Helical" evidence="6">
    <location>
        <begin position="80"/>
        <end position="102"/>
    </location>
</feature>
<reference evidence="8" key="1">
    <citation type="submission" date="2014-09" db="EMBL/GenBank/DDBJ databases">
        <title>Genome sequence of the luminous mushroom Mycena chlorophos for searching fungal bioluminescence genes.</title>
        <authorList>
            <person name="Tanaka Y."/>
            <person name="Kasuga D."/>
            <person name="Oba Y."/>
            <person name="Hase S."/>
            <person name="Sato K."/>
            <person name="Oba Y."/>
            <person name="Sakakibara Y."/>
        </authorList>
    </citation>
    <scope>NUCLEOTIDE SEQUENCE</scope>
</reference>
<feature type="transmembrane region" description="Helical" evidence="6">
    <location>
        <begin position="411"/>
        <end position="432"/>
    </location>
</feature>
<dbReference type="InterPro" id="IPR036259">
    <property type="entry name" value="MFS_trans_sf"/>
</dbReference>
<evidence type="ECO:0000256" key="1">
    <source>
        <dbReference type="ARBA" id="ARBA00004141"/>
    </source>
</evidence>
<name>A0ABQ0LFT7_MYCCL</name>
<feature type="domain" description="Major facilitator superfamily (MFS) profile" evidence="7">
    <location>
        <begin position="45"/>
        <end position="537"/>
    </location>
</feature>
<evidence type="ECO:0000256" key="4">
    <source>
        <dbReference type="ARBA" id="ARBA00023136"/>
    </source>
</evidence>
<keyword evidence="2 6" id="KW-0812">Transmembrane</keyword>
<proteinExistence type="predicted"/>
<feature type="compositionally biased region" description="Polar residues" evidence="5">
    <location>
        <begin position="1"/>
        <end position="17"/>
    </location>
</feature>
<feature type="transmembrane region" description="Helical" evidence="6">
    <location>
        <begin position="314"/>
        <end position="333"/>
    </location>
</feature>
<feature type="transmembrane region" description="Helical" evidence="6">
    <location>
        <begin position="239"/>
        <end position="261"/>
    </location>
</feature>
<keyword evidence="4 6" id="KW-0472">Membrane</keyword>
<feature type="transmembrane region" description="Helical" evidence="6">
    <location>
        <begin position="167"/>
        <end position="189"/>
    </location>
</feature>
<organism evidence="8 9">
    <name type="scientific">Mycena chlorophos</name>
    <name type="common">Agaric fungus</name>
    <name type="synonym">Agaricus chlorophos</name>
    <dbReference type="NCBI Taxonomy" id="658473"/>
    <lineage>
        <taxon>Eukaryota</taxon>
        <taxon>Fungi</taxon>
        <taxon>Dikarya</taxon>
        <taxon>Basidiomycota</taxon>
        <taxon>Agaricomycotina</taxon>
        <taxon>Agaricomycetes</taxon>
        <taxon>Agaricomycetidae</taxon>
        <taxon>Agaricales</taxon>
        <taxon>Marasmiineae</taxon>
        <taxon>Mycenaceae</taxon>
        <taxon>Mycena</taxon>
    </lineage>
</organism>
<evidence type="ECO:0000256" key="6">
    <source>
        <dbReference type="SAM" id="Phobius"/>
    </source>
</evidence>
<evidence type="ECO:0000313" key="8">
    <source>
        <dbReference type="EMBL" id="GAT49887.1"/>
    </source>
</evidence>
<dbReference type="EMBL" id="DF846039">
    <property type="protein sequence ID" value="GAT49887.1"/>
    <property type="molecule type" value="Genomic_DNA"/>
</dbReference>
<evidence type="ECO:0000313" key="9">
    <source>
        <dbReference type="Proteomes" id="UP000815677"/>
    </source>
</evidence>
<feature type="transmembrane region" description="Helical" evidence="6">
    <location>
        <begin position="109"/>
        <end position="129"/>
    </location>
</feature>
<dbReference type="SUPFAM" id="SSF103473">
    <property type="entry name" value="MFS general substrate transporter"/>
    <property type="match status" value="1"/>
</dbReference>
<feature type="transmembrane region" description="Helical" evidence="6">
    <location>
        <begin position="195"/>
        <end position="218"/>
    </location>
</feature>
<evidence type="ECO:0000256" key="2">
    <source>
        <dbReference type="ARBA" id="ARBA00022692"/>
    </source>
</evidence>
<dbReference type="PRINTS" id="PR01036">
    <property type="entry name" value="TCRTETB"/>
</dbReference>
<dbReference type="InterPro" id="IPR011701">
    <property type="entry name" value="MFS"/>
</dbReference>
<sequence>MSLETSPSSTLRASASLETGEKTEEDGTVQREGDGQPTRLQLGLITTALCLSVFLVALDNTIIATAIPKITHEFHSLDDVGWYASSYLLTSAAFQLFFARLYTLLSVKWVYISAICIFELGSLICMLAPSSDILIVGRAIAGLGSAAIFSGALIIVANVVPLTSRPVYSGCIASMYGIASVAAPLLGGIFTDKVSFRWCFGVNLPVGGITLVMLLFFFKPPPGIAVRGTPTSFAKRLRRLDPLGTALFLPSIISILLALQWGGTKYAWTSPRIITLIVVFAVLITAFVAVQLAEKDQDNVTLPPRIISQRSMLCGAWFAFFAGGGFYVLVYFVPIWFQAIKGDSAVQSGTDNLALILSLVMGTLVAGAGVTLLGYYVPFMLLSGVLMPIGAGLISTFTVDAGHAEWMGYQVIFGFGAGLGMQQPFIAAQTVLETADVPTGTSLLVFLQTLGGALFVSVGETIFSDTLIRGLTRAVPTVDPHMVLNTGATSLRSSPLMNPDDIDAVLRVYNSALAATFHLAIVLVGLSLFGALGMEWRNIRREIR</sequence>
<dbReference type="PANTHER" id="PTHR23501:SF199">
    <property type="entry name" value="MFS EFFLUX TRANSPORTER INPD-RELATED"/>
    <property type="match status" value="1"/>
</dbReference>
<dbReference type="PROSITE" id="PS50850">
    <property type="entry name" value="MFS"/>
    <property type="match status" value="1"/>
</dbReference>
<feature type="region of interest" description="Disordered" evidence="5">
    <location>
        <begin position="1"/>
        <end position="35"/>
    </location>
</feature>
<protein>
    <submittedName>
        <fullName evidence="8">Major facilitator superfamily transporter</fullName>
    </submittedName>
</protein>
<dbReference type="Proteomes" id="UP000815677">
    <property type="component" value="Unassembled WGS sequence"/>
</dbReference>